<dbReference type="EMBL" id="CP089982">
    <property type="protein sequence ID" value="WXA91671.1"/>
    <property type="molecule type" value="Genomic_DNA"/>
</dbReference>
<accession>A0ABZ2K5Q6</accession>
<evidence type="ECO:0000256" key="1">
    <source>
        <dbReference type="SAM" id="Phobius"/>
    </source>
</evidence>
<keyword evidence="1" id="KW-0812">Transmembrane</keyword>
<sequence>MYRDFLQTSSLLALPLVALVTFMVVFAAVLVRALTYRHVEVDTAARLPLAPEERDHDHAR</sequence>
<name>A0ABZ2K5Q6_9BACT</name>
<keyword evidence="1" id="KW-1133">Transmembrane helix</keyword>
<evidence type="ECO:0000313" key="3">
    <source>
        <dbReference type="Proteomes" id="UP001379533"/>
    </source>
</evidence>
<gene>
    <name evidence="2" type="ORF">LZC95_35120</name>
</gene>
<dbReference type="Proteomes" id="UP001379533">
    <property type="component" value="Chromosome"/>
</dbReference>
<proteinExistence type="predicted"/>
<reference evidence="2 3" key="1">
    <citation type="submission" date="2021-12" db="EMBL/GenBank/DDBJ databases">
        <title>Discovery of the Pendulisporaceae a myxobacterial family with distinct sporulation behavior and unique specialized metabolism.</title>
        <authorList>
            <person name="Garcia R."/>
            <person name="Popoff A."/>
            <person name="Bader C.D."/>
            <person name="Loehr J."/>
            <person name="Walesch S."/>
            <person name="Walt C."/>
            <person name="Boldt J."/>
            <person name="Bunk B."/>
            <person name="Haeckl F.J.F.P.J."/>
            <person name="Gunesch A.P."/>
            <person name="Birkelbach J."/>
            <person name="Nuebel U."/>
            <person name="Pietschmann T."/>
            <person name="Bach T."/>
            <person name="Mueller R."/>
        </authorList>
    </citation>
    <scope>NUCLEOTIDE SEQUENCE [LARGE SCALE GENOMIC DNA]</scope>
    <source>
        <strain evidence="2 3">MSr12523</strain>
    </source>
</reference>
<keyword evidence="1" id="KW-0472">Membrane</keyword>
<keyword evidence="3" id="KW-1185">Reference proteome</keyword>
<feature type="transmembrane region" description="Helical" evidence="1">
    <location>
        <begin position="12"/>
        <end position="31"/>
    </location>
</feature>
<dbReference type="RefSeq" id="WP_394842292.1">
    <property type="nucleotide sequence ID" value="NZ_CP089982.1"/>
</dbReference>
<evidence type="ECO:0000313" key="2">
    <source>
        <dbReference type="EMBL" id="WXA91671.1"/>
    </source>
</evidence>
<organism evidence="2 3">
    <name type="scientific">Pendulispora brunnea</name>
    <dbReference type="NCBI Taxonomy" id="2905690"/>
    <lineage>
        <taxon>Bacteria</taxon>
        <taxon>Pseudomonadati</taxon>
        <taxon>Myxococcota</taxon>
        <taxon>Myxococcia</taxon>
        <taxon>Myxococcales</taxon>
        <taxon>Sorangiineae</taxon>
        <taxon>Pendulisporaceae</taxon>
        <taxon>Pendulispora</taxon>
    </lineage>
</organism>
<protein>
    <submittedName>
        <fullName evidence="2">CcoQ/FixQ family Cbb3-type cytochrome c oxidase assembly chaperone</fullName>
    </submittedName>
</protein>